<proteinExistence type="predicted"/>
<gene>
    <name evidence="1" type="ORF">MEUPH1_LOCUS955</name>
</gene>
<evidence type="ECO:0000313" key="2">
    <source>
        <dbReference type="Proteomes" id="UP001160148"/>
    </source>
</evidence>
<protein>
    <submittedName>
        <fullName evidence="1">Uncharacterized protein</fullName>
    </submittedName>
</protein>
<dbReference type="AlphaFoldDB" id="A0AAV0VHU6"/>
<reference evidence="1 2" key="1">
    <citation type="submission" date="2023-01" db="EMBL/GenBank/DDBJ databases">
        <authorList>
            <person name="Whitehead M."/>
        </authorList>
    </citation>
    <scope>NUCLEOTIDE SEQUENCE [LARGE SCALE GENOMIC DNA]</scope>
</reference>
<comment type="caution">
    <text evidence="1">The sequence shown here is derived from an EMBL/GenBank/DDBJ whole genome shotgun (WGS) entry which is preliminary data.</text>
</comment>
<dbReference type="EMBL" id="CARXXK010000001">
    <property type="protein sequence ID" value="CAI6343728.1"/>
    <property type="molecule type" value="Genomic_DNA"/>
</dbReference>
<dbReference type="Proteomes" id="UP001160148">
    <property type="component" value="Unassembled WGS sequence"/>
</dbReference>
<accession>A0AAV0VHU6</accession>
<keyword evidence="2" id="KW-1185">Reference proteome</keyword>
<organism evidence="1 2">
    <name type="scientific">Macrosiphum euphorbiae</name>
    <name type="common">potato aphid</name>
    <dbReference type="NCBI Taxonomy" id="13131"/>
    <lineage>
        <taxon>Eukaryota</taxon>
        <taxon>Metazoa</taxon>
        <taxon>Ecdysozoa</taxon>
        <taxon>Arthropoda</taxon>
        <taxon>Hexapoda</taxon>
        <taxon>Insecta</taxon>
        <taxon>Pterygota</taxon>
        <taxon>Neoptera</taxon>
        <taxon>Paraneoptera</taxon>
        <taxon>Hemiptera</taxon>
        <taxon>Sternorrhyncha</taxon>
        <taxon>Aphidomorpha</taxon>
        <taxon>Aphidoidea</taxon>
        <taxon>Aphididae</taxon>
        <taxon>Macrosiphini</taxon>
        <taxon>Macrosiphum</taxon>
    </lineage>
</organism>
<sequence length="84" mass="9752">MAGNSQTLYTVFQKRSICVRVFGHVPEGIYCTWGWARRRFVEFSSRNDFSGTGDGLCDNDDYADNGKIVRRNPTNERFLFPDYE</sequence>
<name>A0AAV0VHU6_9HEMI</name>
<evidence type="ECO:0000313" key="1">
    <source>
        <dbReference type="EMBL" id="CAI6343728.1"/>
    </source>
</evidence>